<evidence type="ECO:0000313" key="2">
    <source>
        <dbReference type="EMBL" id="KAJ7041741.1"/>
    </source>
</evidence>
<feature type="compositionally biased region" description="Basic residues" evidence="1">
    <location>
        <begin position="195"/>
        <end position="206"/>
    </location>
</feature>
<feature type="region of interest" description="Disordered" evidence="1">
    <location>
        <begin position="125"/>
        <end position="156"/>
    </location>
</feature>
<proteinExistence type="predicted"/>
<gene>
    <name evidence="2" type="ORF">C8F04DRAFT_129733</name>
</gene>
<sequence length="206" mass="22537">MGGGVRLTPVVLARSTHSVVRSSLPCVLAQCVGGAFFEPAGRKSLLSQPSRLPPFRALVDRGAADPPRNEMGAVPACLPYAALLGQRSLSFVLAFLAPRSHTPPPSPLLRSKVPAMVLVVTTPIRNIRSSRKRRGRRGKRGRQKKQKRRRNGSSAPRAYRMGFRCGILGFRCDSQPTPPSPTSCSTPRAGCPRPRSGRMRHISWRR</sequence>
<comment type="caution">
    <text evidence="2">The sequence shown here is derived from an EMBL/GenBank/DDBJ whole genome shotgun (WGS) entry which is preliminary data.</text>
</comment>
<accession>A0AAD6TA97</accession>
<evidence type="ECO:0000313" key="3">
    <source>
        <dbReference type="Proteomes" id="UP001218188"/>
    </source>
</evidence>
<dbReference type="EMBL" id="JARJCM010000015">
    <property type="protein sequence ID" value="KAJ7041741.1"/>
    <property type="molecule type" value="Genomic_DNA"/>
</dbReference>
<dbReference type="Proteomes" id="UP001218188">
    <property type="component" value="Unassembled WGS sequence"/>
</dbReference>
<keyword evidence="3" id="KW-1185">Reference proteome</keyword>
<reference evidence="2" key="1">
    <citation type="submission" date="2023-03" db="EMBL/GenBank/DDBJ databases">
        <title>Massive genome expansion in bonnet fungi (Mycena s.s.) driven by repeated elements and novel gene families across ecological guilds.</title>
        <authorList>
            <consortium name="Lawrence Berkeley National Laboratory"/>
            <person name="Harder C.B."/>
            <person name="Miyauchi S."/>
            <person name="Viragh M."/>
            <person name="Kuo A."/>
            <person name="Thoen E."/>
            <person name="Andreopoulos B."/>
            <person name="Lu D."/>
            <person name="Skrede I."/>
            <person name="Drula E."/>
            <person name="Henrissat B."/>
            <person name="Morin E."/>
            <person name="Kohler A."/>
            <person name="Barry K."/>
            <person name="LaButti K."/>
            <person name="Morin E."/>
            <person name="Salamov A."/>
            <person name="Lipzen A."/>
            <person name="Mereny Z."/>
            <person name="Hegedus B."/>
            <person name="Baldrian P."/>
            <person name="Stursova M."/>
            <person name="Weitz H."/>
            <person name="Taylor A."/>
            <person name="Grigoriev I.V."/>
            <person name="Nagy L.G."/>
            <person name="Martin F."/>
            <person name="Kauserud H."/>
        </authorList>
    </citation>
    <scope>NUCLEOTIDE SEQUENCE</scope>
    <source>
        <strain evidence="2">CBHHK200</strain>
    </source>
</reference>
<evidence type="ECO:0000256" key="1">
    <source>
        <dbReference type="SAM" id="MobiDB-lite"/>
    </source>
</evidence>
<dbReference type="AlphaFoldDB" id="A0AAD6TA97"/>
<protein>
    <submittedName>
        <fullName evidence="2">Uncharacterized protein</fullName>
    </submittedName>
</protein>
<organism evidence="2 3">
    <name type="scientific">Mycena alexandri</name>
    <dbReference type="NCBI Taxonomy" id="1745969"/>
    <lineage>
        <taxon>Eukaryota</taxon>
        <taxon>Fungi</taxon>
        <taxon>Dikarya</taxon>
        <taxon>Basidiomycota</taxon>
        <taxon>Agaricomycotina</taxon>
        <taxon>Agaricomycetes</taxon>
        <taxon>Agaricomycetidae</taxon>
        <taxon>Agaricales</taxon>
        <taxon>Marasmiineae</taxon>
        <taxon>Mycenaceae</taxon>
        <taxon>Mycena</taxon>
    </lineage>
</organism>
<name>A0AAD6TA97_9AGAR</name>
<feature type="region of interest" description="Disordered" evidence="1">
    <location>
        <begin position="176"/>
        <end position="206"/>
    </location>
</feature>
<feature type="compositionally biased region" description="Basic residues" evidence="1">
    <location>
        <begin position="128"/>
        <end position="151"/>
    </location>
</feature>